<evidence type="ECO:0000256" key="1">
    <source>
        <dbReference type="SAM" id="MobiDB-lite"/>
    </source>
</evidence>
<dbReference type="Gene3D" id="2.60.40.10">
    <property type="entry name" value="Immunoglobulins"/>
    <property type="match status" value="1"/>
</dbReference>
<reference evidence="2 3" key="1">
    <citation type="submission" date="2024-08" db="EMBL/GenBank/DDBJ databases">
        <authorList>
            <person name="Cucini C."/>
            <person name="Frati F."/>
        </authorList>
    </citation>
    <scope>NUCLEOTIDE SEQUENCE [LARGE SCALE GENOMIC DNA]</scope>
</reference>
<organism evidence="2 3">
    <name type="scientific">Orchesella dallaii</name>
    <dbReference type="NCBI Taxonomy" id="48710"/>
    <lineage>
        <taxon>Eukaryota</taxon>
        <taxon>Metazoa</taxon>
        <taxon>Ecdysozoa</taxon>
        <taxon>Arthropoda</taxon>
        <taxon>Hexapoda</taxon>
        <taxon>Collembola</taxon>
        <taxon>Entomobryomorpha</taxon>
        <taxon>Entomobryoidea</taxon>
        <taxon>Orchesellidae</taxon>
        <taxon>Orchesellinae</taxon>
        <taxon>Orchesella</taxon>
    </lineage>
</organism>
<feature type="compositionally biased region" description="Low complexity" evidence="1">
    <location>
        <begin position="185"/>
        <end position="195"/>
    </location>
</feature>
<proteinExistence type="predicted"/>
<sequence>MQPEPITGKPNYPFIRPKDPNTIYYSRRQPNVELPCKIENADATISLHKHEGGKLSCPYPLDYSVSYDRFRGFILNTQASKDLDGRYVCVGDFNGELRLMKYTLIASEDFTNRYVEGEAQNIIALDSEKKSAATSSLLAQGDTLSNTFLSGLNIQNLTAAGFIDPRAEFETGVEDLFALEDEPTIIKPNSTTTNNKPPPQPVSTKSAKKP</sequence>
<dbReference type="EMBL" id="CAXLJM020000023">
    <property type="protein sequence ID" value="CAL8089030.1"/>
    <property type="molecule type" value="Genomic_DNA"/>
</dbReference>
<evidence type="ECO:0000313" key="2">
    <source>
        <dbReference type="EMBL" id="CAL8089030.1"/>
    </source>
</evidence>
<comment type="caution">
    <text evidence="2">The sequence shown here is derived from an EMBL/GenBank/DDBJ whole genome shotgun (WGS) entry which is preliminary data.</text>
</comment>
<protein>
    <submittedName>
        <fullName evidence="2">Uncharacterized protein</fullName>
    </submittedName>
</protein>
<keyword evidence="3" id="KW-1185">Reference proteome</keyword>
<dbReference type="InterPro" id="IPR013783">
    <property type="entry name" value="Ig-like_fold"/>
</dbReference>
<feature type="region of interest" description="Disordered" evidence="1">
    <location>
        <begin position="180"/>
        <end position="210"/>
    </location>
</feature>
<dbReference type="Proteomes" id="UP001642540">
    <property type="component" value="Unassembled WGS sequence"/>
</dbReference>
<accession>A0ABP1Q521</accession>
<gene>
    <name evidence="2" type="ORF">ODALV1_LOCUS7237</name>
</gene>
<evidence type="ECO:0000313" key="3">
    <source>
        <dbReference type="Proteomes" id="UP001642540"/>
    </source>
</evidence>
<name>A0ABP1Q521_9HEXA</name>